<dbReference type="GO" id="GO:0009307">
    <property type="term" value="P:DNA restriction-modification system"/>
    <property type="evidence" value="ECO:0007669"/>
    <property type="project" value="UniProtKB-KW"/>
</dbReference>
<protein>
    <recommendedName>
        <fullName evidence="1">site-specific DNA-methyltransferase (adenine-specific)</fullName>
        <ecNumber evidence="1">2.1.1.72</ecNumber>
    </recommendedName>
</protein>
<evidence type="ECO:0000256" key="6">
    <source>
        <dbReference type="ARBA" id="ARBA00023125"/>
    </source>
</evidence>
<dbReference type="Gene3D" id="3.40.50.150">
    <property type="entry name" value="Vaccinia Virus protein VP39"/>
    <property type="match status" value="1"/>
</dbReference>
<dbReference type="PROSITE" id="PS00092">
    <property type="entry name" value="N6_MTASE"/>
    <property type="match status" value="1"/>
</dbReference>
<dbReference type="Pfam" id="PF07669">
    <property type="entry name" value="Eco57I"/>
    <property type="match status" value="1"/>
</dbReference>
<dbReference type="InterPro" id="IPR013087">
    <property type="entry name" value="Znf_C2H2_type"/>
</dbReference>
<dbReference type="PANTHER" id="PTHR33841:SF6">
    <property type="entry name" value="TYPE II METHYLTRANSFERASE M.HINDII"/>
    <property type="match status" value="1"/>
</dbReference>
<evidence type="ECO:0000256" key="3">
    <source>
        <dbReference type="ARBA" id="ARBA00022679"/>
    </source>
</evidence>
<name>A0A6C0CI08_9ZZZZ</name>
<evidence type="ECO:0000259" key="8">
    <source>
        <dbReference type="PROSITE" id="PS50157"/>
    </source>
</evidence>
<organism evidence="9">
    <name type="scientific">viral metagenome</name>
    <dbReference type="NCBI Taxonomy" id="1070528"/>
    <lineage>
        <taxon>unclassified sequences</taxon>
        <taxon>metagenomes</taxon>
        <taxon>organismal metagenomes</taxon>
    </lineage>
</organism>
<comment type="catalytic activity">
    <reaction evidence="7">
        <text>a 2'-deoxyadenosine in DNA + S-adenosyl-L-methionine = an N(6)-methyl-2'-deoxyadenosine in DNA + S-adenosyl-L-homocysteine + H(+)</text>
        <dbReference type="Rhea" id="RHEA:15197"/>
        <dbReference type="Rhea" id="RHEA-COMP:12418"/>
        <dbReference type="Rhea" id="RHEA-COMP:12419"/>
        <dbReference type="ChEBI" id="CHEBI:15378"/>
        <dbReference type="ChEBI" id="CHEBI:57856"/>
        <dbReference type="ChEBI" id="CHEBI:59789"/>
        <dbReference type="ChEBI" id="CHEBI:90615"/>
        <dbReference type="ChEBI" id="CHEBI:90616"/>
        <dbReference type="EC" id="2.1.1.72"/>
    </reaction>
</comment>
<keyword evidence="2" id="KW-0489">Methyltransferase</keyword>
<dbReference type="InterPro" id="IPR011639">
    <property type="entry name" value="MethylTrfase_TaqI-like_dom"/>
</dbReference>
<dbReference type="InterPro" id="IPR002052">
    <property type="entry name" value="DNA_methylase_N6_adenine_CS"/>
</dbReference>
<feature type="domain" description="C2H2-type" evidence="8">
    <location>
        <begin position="4"/>
        <end position="32"/>
    </location>
</feature>
<sequence length="452" mass="51428">MVEHVCEKCEKVFKQKSQLDAHKNRKNPCKKDGAIEKIVEKKVEEQIAKILPAMKFDVFTPTEISIKMASYFTRPIQRLLEPSVGTGNLLNAMDGKYEIAHVYDINENYLSSLPLRPNIVRHHMNFMEIGVDETYDGIILNPPYQRFQDMDVQMRKTVQDLSPILASGNTDLYIGFLYKCIQHLSPSGTLVAIVPNSWLYNASSAPFRAYLHSNRLIREIHDYGSEKVFKGVNVYCCILVLDRAEKTEYSQNGVSVPYTVKSNSDTQRTLGQHVKMRNGVATLCDAVFIRDTPIDNEPCWKPIYKVSKDQERHIIYPYDGDGRILSEDVFREANPRTYEFLVGKKEDLAKRDKGNKTYEAWYAWGRRQGLMTPTTCDSCVYISTMVSAECPTTVKRPMLFYSGLQIVPTTSLSASEVQECIAKNKDEISRNSSKRGSGWLNISTRVLAALPV</sequence>
<evidence type="ECO:0000256" key="2">
    <source>
        <dbReference type="ARBA" id="ARBA00022603"/>
    </source>
</evidence>
<evidence type="ECO:0000256" key="5">
    <source>
        <dbReference type="ARBA" id="ARBA00022747"/>
    </source>
</evidence>
<keyword evidence="5" id="KW-0680">Restriction system</keyword>
<evidence type="ECO:0000313" key="9">
    <source>
        <dbReference type="EMBL" id="QHT03923.1"/>
    </source>
</evidence>
<keyword evidence="6" id="KW-0238">DNA-binding</keyword>
<keyword evidence="4" id="KW-0949">S-adenosyl-L-methionine</keyword>
<dbReference type="PROSITE" id="PS50157">
    <property type="entry name" value="ZINC_FINGER_C2H2_2"/>
    <property type="match status" value="1"/>
</dbReference>
<dbReference type="GO" id="GO:0032259">
    <property type="term" value="P:methylation"/>
    <property type="evidence" value="ECO:0007669"/>
    <property type="project" value="UniProtKB-KW"/>
</dbReference>
<dbReference type="AlphaFoldDB" id="A0A6C0CI08"/>
<keyword evidence="3" id="KW-0808">Transferase</keyword>
<dbReference type="PANTHER" id="PTHR33841">
    <property type="entry name" value="DNA METHYLTRANSFERASE YEEA-RELATED"/>
    <property type="match status" value="1"/>
</dbReference>
<dbReference type="SUPFAM" id="SSF53335">
    <property type="entry name" value="S-adenosyl-L-methionine-dependent methyltransferases"/>
    <property type="match status" value="1"/>
</dbReference>
<evidence type="ECO:0000256" key="1">
    <source>
        <dbReference type="ARBA" id="ARBA00011900"/>
    </source>
</evidence>
<proteinExistence type="predicted"/>
<dbReference type="GO" id="GO:0009007">
    <property type="term" value="F:site-specific DNA-methyltransferase (adenine-specific) activity"/>
    <property type="evidence" value="ECO:0007669"/>
    <property type="project" value="UniProtKB-EC"/>
</dbReference>
<evidence type="ECO:0000256" key="7">
    <source>
        <dbReference type="ARBA" id="ARBA00047942"/>
    </source>
</evidence>
<dbReference type="PRINTS" id="PR00507">
    <property type="entry name" value="N12N6MTFRASE"/>
</dbReference>
<dbReference type="InterPro" id="IPR029063">
    <property type="entry name" value="SAM-dependent_MTases_sf"/>
</dbReference>
<dbReference type="EMBL" id="MN739420">
    <property type="protein sequence ID" value="QHT03923.1"/>
    <property type="molecule type" value="Genomic_DNA"/>
</dbReference>
<dbReference type="GO" id="GO:0003677">
    <property type="term" value="F:DNA binding"/>
    <property type="evidence" value="ECO:0007669"/>
    <property type="project" value="UniProtKB-KW"/>
</dbReference>
<evidence type="ECO:0000256" key="4">
    <source>
        <dbReference type="ARBA" id="ARBA00022691"/>
    </source>
</evidence>
<reference evidence="9" key="1">
    <citation type="journal article" date="2020" name="Nature">
        <title>Giant virus diversity and host interactions through global metagenomics.</title>
        <authorList>
            <person name="Schulz F."/>
            <person name="Roux S."/>
            <person name="Paez-Espino D."/>
            <person name="Jungbluth S."/>
            <person name="Walsh D.A."/>
            <person name="Denef V.J."/>
            <person name="McMahon K.D."/>
            <person name="Konstantinidis K.T."/>
            <person name="Eloe-Fadrosh E.A."/>
            <person name="Kyrpides N.C."/>
            <person name="Woyke T."/>
        </authorList>
    </citation>
    <scope>NUCLEOTIDE SEQUENCE</scope>
    <source>
        <strain evidence="9">GVMAG-M-3300021137-6</strain>
    </source>
</reference>
<accession>A0A6C0CI08</accession>
<dbReference type="EC" id="2.1.1.72" evidence="1"/>
<dbReference type="InterPro" id="IPR050953">
    <property type="entry name" value="N4_N6_ade-DNA_methylase"/>
</dbReference>